<keyword evidence="2" id="KW-0732">Signal</keyword>
<dbReference type="GO" id="GO:0015288">
    <property type="term" value="F:porin activity"/>
    <property type="evidence" value="ECO:0007669"/>
    <property type="project" value="InterPro"/>
</dbReference>
<dbReference type="InterPro" id="IPR038673">
    <property type="entry name" value="OprB_sf"/>
</dbReference>
<feature type="domain" description="SLH" evidence="3">
    <location>
        <begin position="63"/>
        <end position="127"/>
    </location>
</feature>
<dbReference type="Pfam" id="PF00395">
    <property type="entry name" value="SLH"/>
    <property type="match status" value="1"/>
</dbReference>
<dbReference type="SUPFAM" id="SSF56935">
    <property type="entry name" value="Porins"/>
    <property type="match status" value="1"/>
</dbReference>
<feature type="chain" id="PRO_5038161358" evidence="2">
    <location>
        <begin position="28"/>
        <end position="551"/>
    </location>
</feature>
<dbReference type="Gene3D" id="2.40.160.180">
    <property type="entry name" value="Carbohydrate-selective porin OprB"/>
    <property type="match status" value="1"/>
</dbReference>
<dbReference type="NCBIfam" id="NF033921">
    <property type="entry name" value="por_somb"/>
    <property type="match status" value="1"/>
</dbReference>
<accession>A0A951Q200</accession>
<protein>
    <submittedName>
        <fullName evidence="4">Iron uptake porin</fullName>
    </submittedName>
</protein>
<dbReference type="Pfam" id="PF04966">
    <property type="entry name" value="OprB"/>
    <property type="match status" value="1"/>
</dbReference>
<dbReference type="AlphaFoldDB" id="A0A951Q200"/>
<organism evidence="4 5">
    <name type="scientific">Mojavia pulchra JT2-VF2</name>
    <dbReference type="NCBI Taxonomy" id="287848"/>
    <lineage>
        <taxon>Bacteria</taxon>
        <taxon>Bacillati</taxon>
        <taxon>Cyanobacteriota</taxon>
        <taxon>Cyanophyceae</taxon>
        <taxon>Nostocales</taxon>
        <taxon>Nostocaceae</taxon>
    </lineage>
</organism>
<evidence type="ECO:0000259" key="3">
    <source>
        <dbReference type="PROSITE" id="PS51272"/>
    </source>
</evidence>
<dbReference type="PANTHER" id="PTHR43308:SF1">
    <property type="entry name" value="OUTER MEMBRANE PROTEIN ALPHA"/>
    <property type="match status" value="1"/>
</dbReference>
<dbReference type="GO" id="GO:0016020">
    <property type="term" value="C:membrane"/>
    <property type="evidence" value="ECO:0007669"/>
    <property type="project" value="InterPro"/>
</dbReference>
<dbReference type="InterPro" id="IPR047684">
    <property type="entry name" value="Por_som-like"/>
</dbReference>
<dbReference type="PROSITE" id="PS51272">
    <property type="entry name" value="SLH"/>
    <property type="match status" value="1"/>
</dbReference>
<dbReference type="InterPro" id="IPR007049">
    <property type="entry name" value="Carb-sel_porin_OprB"/>
</dbReference>
<gene>
    <name evidence="4" type="ORF">KME32_17805</name>
</gene>
<dbReference type="PANTHER" id="PTHR43308">
    <property type="entry name" value="OUTER MEMBRANE PROTEIN ALPHA-RELATED"/>
    <property type="match status" value="1"/>
</dbReference>
<comment type="similarity">
    <text evidence="1 2">Belongs to the OprB family.</text>
</comment>
<evidence type="ECO:0000256" key="1">
    <source>
        <dbReference type="ARBA" id="ARBA00008769"/>
    </source>
</evidence>
<feature type="signal peptide" evidence="2">
    <location>
        <begin position="1"/>
        <end position="27"/>
    </location>
</feature>
<dbReference type="GO" id="GO:0008643">
    <property type="term" value="P:carbohydrate transport"/>
    <property type="evidence" value="ECO:0007669"/>
    <property type="project" value="InterPro"/>
</dbReference>
<evidence type="ECO:0000256" key="2">
    <source>
        <dbReference type="RuleBase" id="RU363072"/>
    </source>
</evidence>
<dbReference type="InterPro" id="IPR051465">
    <property type="entry name" value="Cell_Envelope_Struct_Comp"/>
</dbReference>
<sequence>MHKVWKFLLAMPAVGSAMLFLSTVAVAGEIQSNLEISQPQIIADIEKGIENTSQEQVMSQVTSVSQLSDVQSTDWAFQALQALVERYGCIAGYPNSTFRGNRALTRYEFAAGLNACLDRINEIIATGTADLVTKEDLAGLQKLQENFAAELATLRGRTDALESKTAELEANQFSTTTKLQGEVVAVVSDVLSGNQVNGGEITDQNTTLGARARVELVTSFTGEDTLFTRIQVNNILSPNIGTPEGNLFFAGEDGTTEAFIDALYYQFPVGEKIEVIAIANAGAADDITDTVNLFDGDGSFGALSTFGTRNPIYYQMDGAGLGVNYNFSDQLALSLGYLANSANDPSASNGLFNGGYGALAQLTFKPSDRFTVGFTYINAYNQELATGSNGANVGSFLGGVVQDLTGSEEAVLVPTSSNSYGIQASFGLSEKIVLGGWVGYTNTRNLSTAGDIINRGSVDIWNWAVTLGFPDLGQTGNLGGIIVGMEPKVTSSSINGLDRDQSTSYHIEAFYQHKLSDNITITPGVIWLTAPDHNDQNDDVVIGTLRTTFSF</sequence>
<dbReference type="Proteomes" id="UP000715781">
    <property type="component" value="Unassembled WGS sequence"/>
</dbReference>
<reference evidence="4" key="1">
    <citation type="submission" date="2021-05" db="EMBL/GenBank/DDBJ databases">
        <authorList>
            <person name="Pietrasiak N."/>
            <person name="Ward R."/>
            <person name="Stajich J.E."/>
            <person name="Kurbessoian T."/>
        </authorList>
    </citation>
    <scope>NUCLEOTIDE SEQUENCE</scope>
    <source>
        <strain evidence="4">JT2-VF2</strain>
    </source>
</reference>
<dbReference type="InterPro" id="IPR001119">
    <property type="entry name" value="SLH_dom"/>
</dbReference>
<dbReference type="EMBL" id="JAHHHN010000010">
    <property type="protein sequence ID" value="MBW4562962.1"/>
    <property type="molecule type" value="Genomic_DNA"/>
</dbReference>
<reference evidence="4" key="2">
    <citation type="journal article" date="2022" name="Microbiol. Resour. Announc.">
        <title>Metagenome Sequencing to Explore Phylogenomics of Terrestrial Cyanobacteria.</title>
        <authorList>
            <person name="Ward R.D."/>
            <person name="Stajich J.E."/>
            <person name="Johansen J.R."/>
            <person name="Huntemann M."/>
            <person name="Clum A."/>
            <person name="Foster B."/>
            <person name="Foster B."/>
            <person name="Roux S."/>
            <person name="Palaniappan K."/>
            <person name="Varghese N."/>
            <person name="Mukherjee S."/>
            <person name="Reddy T.B.K."/>
            <person name="Daum C."/>
            <person name="Copeland A."/>
            <person name="Chen I.A."/>
            <person name="Ivanova N.N."/>
            <person name="Kyrpides N.C."/>
            <person name="Shapiro N."/>
            <person name="Eloe-Fadrosh E.A."/>
            <person name="Pietrasiak N."/>
        </authorList>
    </citation>
    <scope>NUCLEOTIDE SEQUENCE</scope>
    <source>
        <strain evidence="4">JT2-VF2</strain>
    </source>
</reference>
<evidence type="ECO:0000313" key="5">
    <source>
        <dbReference type="Proteomes" id="UP000715781"/>
    </source>
</evidence>
<comment type="caution">
    <text evidence="4">The sequence shown here is derived from an EMBL/GenBank/DDBJ whole genome shotgun (WGS) entry which is preliminary data.</text>
</comment>
<evidence type="ECO:0000313" key="4">
    <source>
        <dbReference type="EMBL" id="MBW4562962.1"/>
    </source>
</evidence>
<name>A0A951Q200_9NOST</name>
<proteinExistence type="inferred from homology"/>